<proteinExistence type="predicted"/>
<sequence>MAVGRSRSQTIILCLVAGLSLLILPAREFGQREHLLAIAVLPYLALASRRVGPERCSAGLVALIIGIVAGVGVALKPYFAAVPILVELFVQILSRRQARLLRAENVGMGLVAATYAIELLAFEQPYLQQAVPLAREIYWSFDLPWKQVVDPLRLHLLPAAPFVAYAFARRDGTGIILSAALFGVIASYLIQHKGYPYHLLPISIFSSVLLANFATSGGALVRTLAVICLSMLTFVCHRPVIGWWNDNRPGGARALEIDRIRSSIAAHADNGGFLIVSVHPYPSFPAAIYTPARYVSRTNSHWFLPAVAQIRAKTAQYRDRAAIERHARDFILHDLASGPDLVMIDTDAGRHTVGPKQFDILAFYQEDPAFRSIWTHYREIERISGYRQFVRVDPLPPGGPTK</sequence>
<evidence type="ECO:0000256" key="1">
    <source>
        <dbReference type="SAM" id="Phobius"/>
    </source>
</evidence>
<evidence type="ECO:0000313" key="3">
    <source>
        <dbReference type="Proteomes" id="UP001139410"/>
    </source>
</evidence>
<keyword evidence="3" id="KW-1185">Reference proteome</keyword>
<keyword evidence="1" id="KW-1133">Transmembrane helix</keyword>
<keyword evidence="1" id="KW-0472">Membrane</keyword>
<dbReference type="AlphaFoldDB" id="A0A9X1QMM0"/>
<feature type="transmembrane region" description="Helical" evidence="1">
    <location>
        <begin position="59"/>
        <end position="79"/>
    </location>
</feature>
<feature type="transmembrane region" description="Helical" evidence="1">
    <location>
        <begin position="197"/>
        <end position="214"/>
    </location>
</feature>
<dbReference type="EMBL" id="JAKFGM010000002">
    <property type="protein sequence ID" value="MCF2514802.1"/>
    <property type="molecule type" value="Genomic_DNA"/>
</dbReference>
<organism evidence="2 3">
    <name type="scientific">Sphingomonas cremea</name>
    <dbReference type="NCBI Taxonomy" id="2904799"/>
    <lineage>
        <taxon>Bacteria</taxon>
        <taxon>Pseudomonadati</taxon>
        <taxon>Pseudomonadota</taxon>
        <taxon>Alphaproteobacteria</taxon>
        <taxon>Sphingomonadales</taxon>
        <taxon>Sphingomonadaceae</taxon>
        <taxon>Sphingomonas</taxon>
    </lineage>
</organism>
<comment type="caution">
    <text evidence="2">The sequence shown here is derived from an EMBL/GenBank/DDBJ whole genome shotgun (WGS) entry which is preliminary data.</text>
</comment>
<dbReference type="RefSeq" id="WP_235067299.1">
    <property type="nucleotide sequence ID" value="NZ_JAKFGM010000002.1"/>
</dbReference>
<dbReference type="Proteomes" id="UP001139410">
    <property type="component" value="Unassembled WGS sequence"/>
</dbReference>
<feature type="transmembrane region" description="Helical" evidence="1">
    <location>
        <begin position="172"/>
        <end position="190"/>
    </location>
</feature>
<gene>
    <name evidence="2" type="ORF">LVY65_06965</name>
</gene>
<reference evidence="2" key="1">
    <citation type="submission" date="2022-01" db="EMBL/GenBank/DDBJ databases">
        <authorList>
            <person name="Jo J.-H."/>
            <person name="Im W.-T."/>
        </authorList>
    </citation>
    <scope>NUCLEOTIDE SEQUENCE</scope>
    <source>
        <strain evidence="2">G124</strain>
    </source>
</reference>
<protein>
    <submittedName>
        <fullName evidence="2">Uncharacterized protein</fullName>
    </submittedName>
</protein>
<name>A0A9X1QMM0_9SPHN</name>
<evidence type="ECO:0000313" key="2">
    <source>
        <dbReference type="EMBL" id="MCF2514802.1"/>
    </source>
</evidence>
<keyword evidence="1" id="KW-0812">Transmembrane</keyword>
<accession>A0A9X1QMM0</accession>